<organism evidence="1 2">
    <name type="scientific">Venustampulla echinocandica</name>
    <dbReference type="NCBI Taxonomy" id="2656787"/>
    <lineage>
        <taxon>Eukaryota</taxon>
        <taxon>Fungi</taxon>
        <taxon>Dikarya</taxon>
        <taxon>Ascomycota</taxon>
        <taxon>Pezizomycotina</taxon>
        <taxon>Leotiomycetes</taxon>
        <taxon>Helotiales</taxon>
        <taxon>Pleuroascaceae</taxon>
        <taxon>Venustampulla</taxon>
    </lineage>
</organism>
<evidence type="ECO:0000313" key="1">
    <source>
        <dbReference type="EMBL" id="RDL38366.1"/>
    </source>
</evidence>
<dbReference type="RefSeq" id="XP_031871022.1">
    <property type="nucleotide sequence ID" value="XM_032011329.1"/>
</dbReference>
<accession>A0A370TS59</accession>
<dbReference type="Proteomes" id="UP000254866">
    <property type="component" value="Unassembled WGS sequence"/>
</dbReference>
<name>A0A370TS59_9HELO</name>
<sequence length="212" mass="24758">MGRSKYLVELREQDDGVILWRIILRNRNGELYTCGDHPSPIAPHTSSRNQGKIRRHLAWIMIPINGRHPGVAERYTVRAPVASILREIEASDTRYVDPSINAAVRQALSKFLVLRAVRDGKGVVEQHQRRAMTMRRSARRNRNQREGDIEGIRVERVDATEAEDKLKADVTLRRYRCRVPSGLRKFWMLEEREKFLESEKRKLEIEPEKDHS</sequence>
<protein>
    <submittedName>
        <fullName evidence="1">Uncharacterized protein</fullName>
    </submittedName>
</protein>
<dbReference type="AlphaFoldDB" id="A0A370TS59"/>
<dbReference type="GeneID" id="43595555"/>
<reference evidence="1 2" key="1">
    <citation type="journal article" date="2018" name="IMA Fungus">
        <title>IMA Genome-F 9: Draft genome sequence of Annulohypoxylon stygium, Aspergillus mulundensis, Berkeleyomyces basicola (syn. Thielaviopsis basicola), Ceratocystis smalleyi, two Cercospora beticola strains, Coleophoma cylindrospora, Fusarium fracticaudum, Phialophora cf. hyalina, and Morchella septimelata.</title>
        <authorList>
            <person name="Wingfield B.D."/>
            <person name="Bills G.F."/>
            <person name="Dong Y."/>
            <person name="Huang W."/>
            <person name="Nel W.J."/>
            <person name="Swalarsk-Parry B.S."/>
            <person name="Vaghefi N."/>
            <person name="Wilken P.M."/>
            <person name="An Z."/>
            <person name="de Beer Z.W."/>
            <person name="De Vos L."/>
            <person name="Chen L."/>
            <person name="Duong T.A."/>
            <person name="Gao Y."/>
            <person name="Hammerbacher A."/>
            <person name="Kikkert J.R."/>
            <person name="Li Y."/>
            <person name="Li H."/>
            <person name="Li K."/>
            <person name="Li Q."/>
            <person name="Liu X."/>
            <person name="Ma X."/>
            <person name="Naidoo K."/>
            <person name="Pethybridge S.J."/>
            <person name="Sun J."/>
            <person name="Steenkamp E.T."/>
            <person name="van der Nest M.A."/>
            <person name="van Wyk S."/>
            <person name="Wingfield M.J."/>
            <person name="Xiong C."/>
            <person name="Yue Q."/>
            <person name="Zhang X."/>
        </authorList>
    </citation>
    <scope>NUCLEOTIDE SEQUENCE [LARGE SCALE GENOMIC DNA]</scope>
    <source>
        <strain evidence="1 2">BP 5553</strain>
    </source>
</reference>
<comment type="caution">
    <text evidence="1">The sequence shown here is derived from an EMBL/GenBank/DDBJ whole genome shotgun (WGS) entry which is preliminary data.</text>
</comment>
<evidence type="ECO:0000313" key="2">
    <source>
        <dbReference type="Proteomes" id="UP000254866"/>
    </source>
</evidence>
<dbReference type="EMBL" id="NPIC01000002">
    <property type="protein sequence ID" value="RDL38366.1"/>
    <property type="molecule type" value="Genomic_DNA"/>
</dbReference>
<proteinExistence type="predicted"/>
<keyword evidence="2" id="KW-1185">Reference proteome</keyword>
<gene>
    <name evidence="1" type="ORF">BP5553_02706</name>
</gene>